<keyword evidence="2" id="KW-1185">Reference proteome</keyword>
<dbReference type="EMBL" id="CADEAL010000862">
    <property type="protein sequence ID" value="CAB1426151.1"/>
    <property type="molecule type" value="Genomic_DNA"/>
</dbReference>
<proteinExistence type="predicted"/>
<organism evidence="1 2">
    <name type="scientific">Pleuronectes platessa</name>
    <name type="common">European plaice</name>
    <dbReference type="NCBI Taxonomy" id="8262"/>
    <lineage>
        <taxon>Eukaryota</taxon>
        <taxon>Metazoa</taxon>
        <taxon>Chordata</taxon>
        <taxon>Craniata</taxon>
        <taxon>Vertebrata</taxon>
        <taxon>Euteleostomi</taxon>
        <taxon>Actinopterygii</taxon>
        <taxon>Neopterygii</taxon>
        <taxon>Teleostei</taxon>
        <taxon>Neoteleostei</taxon>
        <taxon>Acanthomorphata</taxon>
        <taxon>Carangaria</taxon>
        <taxon>Pleuronectiformes</taxon>
        <taxon>Pleuronectoidei</taxon>
        <taxon>Pleuronectidae</taxon>
        <taxon>Pleuronectes</taxon>
    </lineage>
</organism>
<evidence type="ECO:0000313" key="1">
    <source>
        <dbReference type="EMBL" id="CAB1426151.1"/>
    </source>
</evidence>
<accession>A0A9N7YHY1</accession>
<reference evidence="1" key="1">
    <citation type="submission" date="2020-03" db="EMBL/GenBank/DDBJ databases">
        <authorList>
            <person name="Weist P."/>
        </authorList>
    </citation>
    <scope>NUCLEOTIDE SEQUENCE</scope>
</reference>
<comment type="caution">
    <text evidence="1">The sequence shown here is derived from an EMBL/GenBank/DDBJ whole genome shotgun (WGS) entry which is preliminary data.</text>
</comment>
<dbReference type="Proteomes" id="UP001153269">
    <property type="component" value="Unassembled WGS sequence"/>
</dbReference>
<name>A0A9N7YHY1_PLEPL</name>
<dbReference type="AlphaFoldDB" id="A0A9N7YHY1"/>
<protein>
    <submittedName>
        <fullName evidence="1">Uncharacterized protein</fullName>
    </submittedName>
</protein>
<evidence type="ECO:0000313" key="2">
    <source>
        <dbReference type="Proteomes" id="UP001153269"/>
    </source>
</evidence>
<sequence>MECEGCYFVPSLLPWCELVLRGPDEAQCAAPGGPHPVAPNGFTGAGAFFLLDRGAVSIAGAEGGPLEGTGYGGRRRPLWTRVGPFSRITSATATAGGTLRLAPSS</sequence>
<gene>
    <name evidence="1" type="ORF">PLEPLA_LOCUS14086</name>
</gene>